<dbReference type="GO" id="GO:0032259">
    <property type="term" value="P:methylation"/>
    <property type="evidence" value="ECO:0007669"/>
    <property type="project" value="UniProtKB-KW"/>
</dbReference>
<gene>
    <name evidence="3" type="ORF">JSE7799_00381</name>
</gene>
<dbReference type="Proteomes" id="UP000049455">
    <property type="component" value="Unassembled WGS sequence"/>
</dbReference>
<evidence type="ECO:0000256" key="1">
    <source>
        <dbReference type="SAM" id="Coils"/>
    </source>
</evidence>
<keyword evidence="4" id="KW-1185">Reference proteome</keyword>
<evidence type="ECO:0000313" key="3">
    <source>
        <dbReference type="EMBL" id="CUH17234.1"/>
    </source>
</evidence>
<accession>A0A0M7B8U9</accession>
<proteinExistence type="predicted"/>
<dbReference type="EMBL" id="CYPR01000019">
    <property type="protein sequence ID" value="CUH17234.1"/>
    <property type="molecule type" value="Genomic_DNA"/>
</dbReference>
<dbReference type="STRING" id="313367.JSE7799_00381"/>
<reference evidence="3 4" key="1">
    <citation type="submission" date="2015-09" db="EMBL/GenBank/DDBJ databases">
        <authorList>
            <person name="Jackson K.R."/>
            <person name="Lunt B.L."/>
            <person name="Fisher J.N.B."/>
            <person name="Gardner A.V."/>
            <person name="Bailey M.E."/>
            <person name="Deus L.M."/>
            <person name="Earl A.S."/>
            <person name="Gibby P.D."/>
            <person name="Hartmann K.A."/>
            <person name="Liu J.E."/>
            <person name="Manci A.M."/>
            <person name="Nielsen D.A."/>
            <person name="Solomon M.B."/>
            <person name="Breakwell D.P."/>
            <person name="Burnett S.H."/>
            <person name="Grose J.H."/>
        </authorList>
    </citation>
    <scope>NUCLEOTIDE SEQUENCE [LARGE SCALE GENOMIC DNA]</scope>
    <source>
        <strain evidence="3 4">CECT 7799</strain>
    </source>
</reference>
<evidence type="ECO:0000256" key="2">
    <source>
        <dbReference type="SAM" id="MobiDB-lite"/>
    </source>
</evidence>
<dbReference type="AlphaFoldDB" id="A0A0M7B8U9"/>
<evidence type="ECO:0000313" key="4">
    <source>
        <dbReference type="Proteomes" id="UP000049455"/>
    </source>
</evidence>
<dbReference type="GO" id="GO:0008168">
    <property type="term" value="F:methyltransferase activity"/>
    <property type="evidence" value="ECO:0007669"/>
    <property type="project" value="UniProtKB-KW"/>
</dbReference>
<keyword evidence="3" id="KW-0808">Transferase</keyword>
<organism evidence="3 4">
    <name type="scientific">Jannaschia seosinensis</name>
    <dbReference type="NCBI Taxonomy" id="313367"/>
    <lineage>
        <taxon>Bacteria</taxon>
        <taxon>Pseudomonadati</taxon>
        <taxon>Pseudomonadota</taxon>
        <taxon>Alphaproteobacteria</taxon>
        <taxon>Rhodobacterales</taxon>
        <taxon>Roseobacteraceae</taxon>
        <taxon>Jannaschia</taxon>
    </lineage>
</organism>
<keyword evidence="1" id="KW-0175">Coiled coil</keyword>
<feature type="region of interest" description="Disordered" evidence="2">
    <location>
        <begin position="1"/>
        <end position="21"/>
    </location>
</feature>
<protein>
    <submittedName>
        <fullName evidence="3">Type I restriction-modification system methyltransferase subunit</fullName>
    </submittedName>
</protein>
<sequence length="341" mass="38093">MPGIRATLFGPNPRPGYSDPLVEPEEVRTTIRNHPEFGAFRDRIHAILDGWAGQNAPLMDGIQVGDKPKALIHTIAEDMLTRFAEAPLIDQYEAYQRLMAYWAEVMQDDVFIIAHDGWEAAKELREARKEVDGNKVKWLEEADLTVNKVRLVADVVPPRLIVAHFFPQMQQELEDAQAKAEELGREIEELVEEHGAEGGLLADALTEAGKLTAASVKARMKDSAVEPEEAKLLKQVAKLMTAETAAKKAVKEAEEALIEATLKKYPDLTQDEIRSLVVDDKWLTDIAGLIEAEIEARTEHLTARVRVLTERYGHTLRELTENFGALESKVADLLRAMGFAQ</sequence>
<keyword evidence="3" id="KW-0489">Methyltransferase</keyword>
<name>A0A0M7B8U9_9RHOB</name>
<feature type="coiled-coil region" evidence="1">
    <location>
        <begin position="166"/>
        <end position="193"/>
    </location>
</feature>